<dbReference type="AlphaFoldDB" id="A0A511MUI7"/>
<dbReference type="Gene3D" id="1.10.10.10">
    <property type="entry name" value="Winged helix-like DNA-binding domain superfamily/Winged helix DNA-binding domain"/>
    <property type="match status" value="1"/>
</dbReference>
<feature type="domain" description="OmpR/PhoB-type" evidence="6">
    <location>
        <begin position="1"/>
        <end position="102"/>
    </location>
</feature>
<comment type="similarity">
    <text evidence="1">Belongs to the AfsR/DnrI/RedD regulatory family.</text>
</comment>
<dbReference type="GO" id="GO:0003677">
    <property type="term" value="F:DNA binding"/>
    <property type="evidence" value="ECO:0007669"/>
    <property type="project" value="UniProtKB-UniRule"/>
</dbReference>
<dbReference type="InterPro" id="IPR011990">
    <property type="entry name" value="TPR-like_helical_dom_sf"/>
</dbReference>
<dbReference type="SUPFAM" id="SSF52540">
    <property type="entry name" value="P-loop containing nucleoside triphosphate hydrolases"/>
    <property type="match status" value="1"/>
</dbReference>
<keyword evidence="2" id="KW-0805">Transcription regulation</keyword>
<gene>
    <name evidence="7" type="primary">afsR</name>
    <name evidence="7" type="ORF">NN4_87930</name>
</gene>
<evidence type="ECO:0000256" key="5">
    <source>
        <dbReference type="PROSITE-ProRule" id="PRU01091"/>
    </source>
</evidence>
<dbReference type="Pfam" id="PF03704">
    <property type="entry name" value="BTAD"/>
    <property type="match status" value="1"/>
</dbReference>
<dbReference type="InterPro" id="IPR016032">
    <property type="entry name" value="Sig_transdc_resp-reg_C-effctor"/>
</dbReference>
<dbReference type="InterPro" id="IPR005158">
    <property type="entry name" value="BTAD"/>
</dbReference>
<comment type="caution">
    <text evidence="7">The sequence shown here is derived from an EMBL/GenBank/DDBJ whole genome shotgun (WGS) entry which is preliminary data.</text>
</comment>
<dbReference type="PROSITE" id="PS51755">
    <property type="entry name" value="OMPR_PHOB"/>
    <property type="match status" value="1"/>
</dbReference>
<dbReference type="InterPro" id="IPR051677">
    <property type="entry name" value="AfsR-DnrI-RedD_regulator"/>
</dbReference>
<dbReference type="Pfam" id="PF00931">
    <property type="entry name" value="NB-ARC"/>
    <property type="match status" value="1"/>
</dbReference>
<keyword evidence="4" id="KW-0804">Transcription</keyword>
<protein>
    <submittedName>
        <fullName evidence="7">Regulatory protein AfsR</fullName>
    </submittedName>
</protein>
<sequence length="979" mass="104377">MDAAELSFTVLGRVTVQRGALTLESGRLRTQAVLAALLFAAGRPLTAAQLVDAVWGDELPGDPVAALRSHVLLLRKLVEPGRAPRGAASVLVSVGDGYELRVPRGSVDAFQAQALVAAADEARTAGGFEQARTLLSEALSLWRGEVLAGVPGPLAADQRRHFSELRATVLEARLTVDLQLGRHEQVIGELATTSDEFPLRERLRGLRMAALYRCGRRSEALAVYTDTRRLLIEELGIEPGPELAELHQRILDDDLPAPIAQPSRAMPGHGLRESVRPAQLPRGIADFTGREAVVRELCAALTPAGLAPPIVVITGMGGVGKTTLATHVAREISEQFPDGQLYADLHGMDDRPAEPVGVLGAFLRALAIADSDMPPTEPERAALLRSVLADQRMLMVLDNVGTLDQVRPLLPSGPGCAVLVTSRAVLPLPDATYRPLGVLSAVEARNLLGRIIGVQRTAAEPEATDAVVVACGLLPLAIRIIGARLVARPHWSIAAVAQRLTGERHRLSELRCGDLTMEACFTFGYRQLPVATARTFVALAVPAVPDLSVAAAASILGVDAAVAAHSCESLVDLGLLQSVGADRYSYHDLLRLFAHTVDADVDREQVLSRLLDYYLATAKNIVQHRYPGHRLDYVPTTTHPGETIDTETDAHTWLDIERTTLIALHRQIAADHPVLVPTSVDVAMLISESIDPSAQSGQLADALRRLLTVAEGFVDRDAELRARATLGVVLALDLSSGDEAVAVLEPARKILAPNGSSLLLAFVEHVLGAAALSVGRAAEAITHMAAAVAIFADLDDPAWEGWACATLADRYGEVAQWDQAAEYAERALQLAAQLGGAAFEPLAWCQLARVVLMRDNDPERAVSISTDAVRAARAHGRRLMLGWVLCRQAEVSLHGQRPDIAETAAAESVSVLTMAADPMRRWEALDCRVRALVALGRGTEAQQVRAQIDELALRIGRKPAPAAGHAAEGARHAAAAAGS</sequence>
<evidence type="ECO:0000259" key="6">
    <source>
        <dbReference type="PROSITE" id="PS51755"/>
    </source>
</evidence>
<dbReference type="OrthoDB" id="5521887at2"/>
<dbReference type="PRINTS" id="PR00364">
    <property type="entry name" value="DISEASERSIST"/>
</dbReference>
<dbReference type="EMBL" id="BJXA01000152">
    <property type="protein sequence ID" value="GEM44274.1"/>
    <property type="molecule type" value="Genomic_DNA"/>
</dbReference>
<dbReference type="GO" id="GO:0043531">
    <property type="term" value="F:ADP binding"/>
    <property type="evidence" value="ECO:0007669"/>
    <property type="project" value="InterPro"/>
</dbReference>
<dbReference type="GO" id="GO:0000160">
    <property type="term" value="P:phosphorelay signal transduction system"/>
    <property type="evidence" value="ECO:0007669"/>
    <property type="project" value="InterPro"/>
</dbReference>
<organism evidence="7 8">
    <name type="scientific">Nocardia ninae NBRC 108245</name>
    <dbReference type="NCBI Taxonomy" id="1210091"/>
    <lineage>
        <taxon>Bacteria</taxon>
        <taxon>Bacillati</taxon>
        <taxon>Actinomycetota</taxon>
        <taxon>Actinomycetes</taxon>
        <taxon>Mycobacteriales</taxon>
        <taxon>Nocardiaceae</taxon>
        <taxon>Nocardia</taxon>
    </lineage>
</organism>
<dbReference type="SMART" id="SM01043">
    <property type="entry name" value="BTAD"/>
    <property type="match status" value="1"/>
</dbReference>
<dbReference type="Proteomes" id="UP000321424">
    <property type="component" value="Unassembled WGS sequence"/>
</dbReference>
<dbReference type="Gene3D" id="1.25.40.10">
    <property type="entry name" value="Tetratricopeptide repeat domain"/>
    <property type="match status" value="2"/>
</dbReference>
<evidence type="ECO:0000256" key="4">
    <source>
        <dbReference type="ARBA" id="ARBA00023163"/>
    </source>
</evidence>
<evidence type="ECO:0000313" key="7">
    <source>
        <dbReference type="EMBL" id="GEM44274.1"/>
    </source>
</evidence>
<feature type="DNA-binding region" description="OmpR/PhoB-type" evidence="5">
    <location>
        <begin position="1"/>
        <end position="102"/>
    </location>
</feature>
<proteinExistence type="inferred from homology"/>
<dbReference type="InterPro" id="IPR003593">
    <property type="entry name" value="AAA+_ATPase"/>
</dbReference>
<dbReference type="CDD" id="cd15831">
    <property type="entry name" value="BTAD"/>
    <property type="match status" value="1"/>
</dbReference>
<accession>A0A511MUI7</accession>
<evidence type="ECO:0000256" key="2">
    <source>
        <dbReference type="ARBA" id="ARBA00023015"/>
    </source>
</evidence>
<evidence type="ECO:0000256" key="1">
    <source>
        <dbReference type="ARBA" id="ARBA00005820"/>
    </source>
</evidence>
<dbReference type="SUPFAM" id="SSF46894">
    <property type="entry name" value="C-terminal effector domain of the bipartite response regulators"/>
    <property type="match status" value="1"/>
</dbReference>
<evidence type="ECO:0000313" key="8">
    <source>
        <dbReference type="Proteomes" id="UP000321424"/>
    </source>
</evidence>
<name>A0A511MUI7_9NOCA</name>
<dbReference type="PANTHER" id="PTHR35807">
    <property type="entry name" value="TRANSCRIPTIONAL REGULATOR REDD-RELATED"/>
    <property type="match status" value="1"/>
</dbReference>
<keyword evidence="8" id="KW-1185">Reference proteome</keyword>
<dbReference type="InterPro" id="IPR036388">
    <property type="entry name" value="WH-like_DNA-bd_sf"/>
</dbReference>
<dbReference type="SMART" id="SM00382">
    <property type="entry name" value="AAA"/>
    <property type="match status" value="1"/>
</dbReference>
<dbReference type="Gene3D" id="3.40.50.300">
    <property type="entry name" value="P-loop containing nucleotide triphosphate hydrolases"/>
    <property type="match status" value="1"/>
</dbReference>
<dbReference type="InterPro" id="IPR027417">
    <property type="entry name" value="P-loop_NTPase"/>
</dbReference>
<dbReference type="InterPro" id="IPR002182">
    <property type="entry name" value="NB-ARC"/>
</dbReference>
<dbReference type="PANTHER" id="PTHR35807:SF1">
    <property type="entry name" value="TRANSCRIPTIONAL REGULATOR REDD"/>
    <property type="match status" value="1"/>
</dbReference>
<dbReference type="InterPro" id="IPR001867">
    <property type="entry name" value="OmpR/PhoB-type_DNA-bd"/>
</dbReference>
<dbReference type="SUPFAM" id="SSF48452">
    <property type="entry name" value="TPR-like"/>
    <property type="match status" value="2"/>
</dbReference>
<dbReference type="GO" id="GO:0006355">
    <property type="term" value="P:regulation of DNA-templated transcription"/>
    <property type="evidence" value="ECO:0007669"/>
    <property type="project" value="InterPro"/>
</dbReference>
<keyword evidence="3 5" id="KW-0238">DNA-binding</keyword>
<reference evidence="7 8" key="1">
    <citation type="submission" date="2019-07" db="EMBL/GenBank/DDBJ databases">
        <title>Whole genome shotgun sequence of Nocardia ninae NBRC 108245.</title>
        <authorList>
            <person name="Hosoyama A."/>
            <person name="Uohara A."/>
            <person name="Ohji S."/>
            <person name="Ichikawa N."/>
        </authorList>
    </citation>
    <scope>NUCLEOTIDE SEQUENCE [LARGE SCALE GENOMIC DNA]</scope>
    <source>
        <strain evidence="7 8">NBRC 108245</strain>
    </source>
</reference>
<dbReference type="RefSeq" id="WP_147144268.1">
    <property type="nucleotide sequence ID" value="NZ_BJXA01000152.1"/>
</dbReference>
<evidence type="ECO:0000256" key="3">
    <source>
        <dbReference type="ARBA" id="ARBA00023125"/>
    </source>
</evidence>
<dbReference type="SMART" id="SM00862">
    <property type="entry name" value="Trans_reg_C"/>
    <property type="match status" value="1"/>
</dbReference>